<dbReference type="PANTHER" id="PTHR48007:SF4">
    <property type="entry name" value="LEUCINE-RICH REPEAT RECEPTOR-LIKE PROTEIN KINASE PXC1"/>
    <property type="match status" value="1"/>
</dbReference>
<keyword evidence="4" id="KW-1133">Transmembrane helix</keyword>
<evidence type="ECO:0000313" key="6">
    <source>
        <dbReference type="EMBL" id="ORX75113.1"/>
    </source>
</evidence>
<protein>
    <recommendedName>
        <fullName evidence="8">L domain-like protein</fullName>
    </recommendedName>
</protein>
<keyword evidence="1" id="KW-0433">Leucine-rich repeat</keyword>
<keyword evidence="7" id="KW-1185">Reference proteome</keyword>
<feature type="region of interest" description="Disordered" evidence="3">
    <location>
        <begin position="239"/>
        <end position="269"/>
    </location>
</feature>
<keyword evidence="5" id="KW-0732">Signal</keyword>
<organism evidence="6 7">
    <name type="scientific">Anaeromyces robustus</name>
    <dbReference type="NCBI Taxonomy" id="1754192"/>
    <lineage>
        <taxon>Eukaryota</taxon>
        <taxon>Fungi</taxon>
        <taxon>Fungi incertae sedis</taxon>
        <taxon>Chytridiomycota</taxon>
        <taxon>Chytridiomycota incertae sedis</taxon>
        <taxon>Neocallimastigomycetes</taxon>
        <taxon>Neocallimastigales</taxon>
        <taxon>Neocallimastigaceae</taxon>
        <taxon>Anaeromyces</taxon>
    </lineage>
</organism>
<evidence type="ECO:0000313" key="7">
    <source>
        <dbReference type="Proteomes" id="UP000193944"/>
    </source>
</evidence>
<dbReference type="AlphaFoldDB" id="A0A1Y1WNL8"/>
<dbReference type="Pfam" id="PF13855">
    <property type="entry name" value="LRR_8"/>
    <property type="match status" value="1"/>
</dbReference>
<feature type="compositionally biased region" description="Polar residues" evidence="3">
    <location>
        <begin position="248"/>
        <end position="260"/>
    </location>
</feature>
<proteinExistence type="predicted"/>
<feature type="compositionally biased region" description="Polar residues" evidence="3">
    <location>
        <begin position="454"/>
        <end position="481"/>
    </location>
</feature>
<dbReference type="SUPFAM" id="SSF52058">
    <property type="entry name" value="L domain-like"/>
    <property type="match status" value="1"/>
</dbReference>
<dbReference type="PANTHER" id="PTHR48007">
    <property type="entry name" value="LEUCINE-RICH REPEAT RECEPTOR-LIKE PROTEIN KINASE PXC1"/>
    <property type="match status" value="1"/>
</dbReference>
<feature type="transmembrane region" description="Helical" evidence="4">
    <location>
        <begin position="279"/>
        <end position="300"/>
    </location>
</feature>
<keyword evidence="2" id="KW-0677">Repeat</keyword>
<feature type="region of interest" description="Disordered" evidence="3">
    <location>
        <begin position="454"/>
        <end position="589"/>
    </location>
</feature>
<feature type="compositionally biased region" description="Polar residues" evidence="3">
    <location>
        <begin position="744"/>
        <end position="757"/>
    </location>
</feature>
<gene>
    <name evidence="6" type="ORF">BCR32DRAFT_297086</name>
</gene>
<accession>A0A1Y1WNL8</accession>
<evidence type="ECO:0000256" key="4">
    <source>
        <dbReference type="SAM" id="Phobius"/>
    </source>
</evidence>
<feature type="compositionally biased region" description="Low complexity" evidence="3">
    <location>
        <begin position="364"/>
        <end position="374"/>
    </location>
</feature>
<feature type="compositionally biased region" description="Polar residues" evidence="3">
    <location>
        <begin position="505"/>
        <end position="514"/>
    </location>
</feature>
<dbReference type="EMBL" id="MCFG01000377">
    <property type="protein sequence ID" value="ORX75113.1"/>
    <property type="molecule type" value="Genomic_DNA"/>
</dbReference>
<dbReference type="InterPro" id="IPR001611">
    <property type="entry name" value="Leu-rich_rpt"/>
</dbReference>
<feature type="compositionally biased region" description="Low complexity" evidence="3">
    <location>
        <begin position="758"/>
        <end position="782"/>
    </location>
</feature>
<feature type="region of interest" description="Disordered" evidence="3">
    <location>
        <begin position="364"/>
        <end position="384"/>
    </location>
</feature>
<keyword evidence="4" id="KW-0812">Transmembrane</keyword>
<evidence type="ECO:0008006" key="8">
    <source>
        <dbReference type="Google" id="ProtNLM"/>
    </source>
</evidence>
<reference evidence="6 7" key="1">
    <citation type="submission" date="2016-08" db="EMBL/GenBank/DDBJ databases">
        <title>A Parts List for Fungal Cellulosomes Revealed by Comparative Genomics.</title>
        <authorList>
            <consortium name="DOE Joint Genome Institute"/>
            <person name="Haitjema C.H."/>
            <person name="Gilmore S.P."/>
            <person name="Henske J.K."/>
            <person name="Solomon K.V."/>
            <person name="De Groot R."/>
            <person name="Kuo A."/>
            <person name="Mondo S.J."/>
            <person name="Salamov A.A."/>
            <person name="Labutti K."/>
            <person name="Zhao Z."/>
            <person name="Chiniquy J."/>
            <person name="Barry K."/>
            <person name="Brewer H.M."/>
            <person name="Purvine S.O."/>
            <person name="Wright A.T."/>
            <person name="Boxma B."/>
            <person name="Van Alen T."/>
            <person name="Hackstein J.H."/>
            <person name="Baker S.E."/>
            <person name="Grigoriev I.V."/>
            <person name="O'Malley M.A."/>
        </authorList>
    </citation>
    <scope>NUCLEOTIDE SEQUENCE [LARGE SCALE GENOMIC DNA]</scope>
    <source>
        <strain evidence="6 7">S4</strain>
    </source>
</reference>
<feature type="region of interest" description="Disordered" evidence="3">
    <location>
        <begin position="744"/>
        <end position="782"/>
    </location>
</feature>
<dbReference type="InterPro" id="IPR032675">
    <property type="entry name" value="LRR_dom_sf"/>
</dbReference>
<evidence type="ECO:0000256" key="2">
    <source>
        <dbReference type="ARBA" id="ARBA00022737"/>
    </source>
</evidence>
<dbReference type="Gene3D" id="3.80.10.10">
    <property type="entry name" value="Ribonuclease Inhibitor"/>
    <property type="match status" value="2"/>
</dbReference>
<dbReference type="FunFam" id="3.80.10.10:FF:000041">
    <property type="entry name" value="LRR receptor-like serine/threonine-protein kinase ERECTA"/>
    <property type="match status" value="1"/>
</dbReference>
<dbReference type="OrthoDB" id="2151624at2759"/>
<evidence type="ECO:0000256" key="5">
    <source>
        <dbReference type="SAM" id="SignalP"/>
    </source>
</evidence>
<comment type="caution">
    <text evidence="6">The sequence shown here is derived from an EMBL/GenBank/DDBJ whole genome shotgun (WGS) entry which is preliminary data.</text>
</comment>
<sequence length="924" mass="102647">MSFEKLLIIKLICLNLFISLVFADDCSVIKDILTQNNVEISWSPSNSTGCCSHEGINCVNDRIVQINFSSKGYSGNIDSLMSLTALQYINLSNCEFTGSIPSSIQNLSNLQFLYVDRNKLTGTIPSEIAIPNLQFIDLSGNQLEGEIPSSLGKVINLQYINLQNNKLSGSIPSSFHSLKNIQSLFVSGNSQLSGEIPVLSDTLKDCNFGSTSLCINGSRSHCTHNIKSCDSLVSATTATQTKTEEPTSDPSITNNPTTTLGPEDFADNPNKPKTNLSKWIAIIFILILIICILILLLICVKRRCQKPVSLDKPVPSHSNGTIFNQDYDNGIDITQDPDASIQIHSLSKPQQDISVPYDDELYSSQTSSFDGSSSQYESISGRSSNYGSLTNNNINNNNNNNKHYSINSNHVYTNSLNRSQIHLNSGMIINPSDLMMEQDLGDIVISSNNGSIVGESSHSHANSQVRLSNVPNYTKTPSSPNLVRMNRYSVINQTSPSGGGKRILTVSSKPNSINDSPKLIPSNSSSPNIDSKRSKHSSTPFPISPYAAKSSSLNTLPKKSYDSKRKSSTGNDDTINNHNTIHVGSSRKGYPYNIEKSMTTNTKLTNYSENTISSNTNSIHSSTPIKAKNRNSIPSVNSKKPSIITKFSSQNSMSMSVSPLANNMDIAYEMPTVSEPINDSFPTNNNRNSINPSIISSNTTNSIKDINNKISSETFPKIVTPTKYNYNSQQATIPEHAYNISSSSDEISGRVNSQLDISNHSPNSISNNTPNNNNNMKNGSNNIYTNSNTQSLENLENSTEKMYLEDLEHHHNNNNHKTDLNPHEEYKEYNSHENNEYVNDNIPDDIREQIEDPQPPNYEEVFSEMYSPYIDTNNDEAIRMQLEMRRIEERQLRMEYLQRQINNPDISNSQRQKYMDALDRLMLE</sequence>
<reference evidence="6 7" key="2">
    <citation type="submission" date="2016-08" db="EMBL/GenBank/DDBJ databases">
        <title>Pervasive Adenine N6-methylation of Active Genes in Fungi.</title>
        <authorList>
            <consortium name="DOE Joint Genome Institute"/>
            <person name="Mondo S.J."/>
            <person name="Dannebaum R.O."/>
            <person name="Kuo R.C."/>
            <person name="Labutti K."/>
            <person name="Haridas S."/>
            <person name="Kuo A."/>
            <person name="Salamov A."/>
            <person name="Ahrendt S.R."/>
            <person name="Lipzen A."/>
            <person name="Sullivan W."/>
            <person name="Andreopoulos W.B."/>
            <person name="Clum A."/>
            <person name="Lindquist E."/>
            <person name="Daum C."/>
            <person name="Ramamoorthy G.K."/>
            <person name="Gryganskyi A."/>
            <person name="Culley D."/>
            <person name="Magnuson J.K."/>
            <person name="James T.Y."/>
            <person name="O'Malley M.A."/>
            <person name="Stajich J.E."/>
            <person name="Spatafora J.W."/>
            <person name="Visel A."/>
            <person name="Grigoriev I.V."/>
        </authorList>
    </citation>
    <scope>NUCLEOTIDE SEQUENCE [LARGE SCALE GENOMIC DNA]</scope>
    <source>
        <strain evidence="6 7">S4</strain>
    </source>
</reference>
<dbReference type="InterPro" id="IPR046959">
    <property type="entry name" value="PRK1-6/SRF4-like"/>
</dbReference>
<dbReference type="Pfam" id="PF00560">
    <property type="entry name" value="LRR_1"/>
    <property type="match status" value="2"/>
</dbReference>
<evidence type="ECO:0000256" key="3">
    <source>
        <dbReference type="SAM" id="MobiDB-lite"/>
    </source>
</evidence>
<dbReference type="Proteomes" id="UP000193944">
    <property type="component" value="Unassembled WGS sequence"/>
</dbReference>
<name>A0A1Y1WNL8_9FUNG</name>
<feature type="signal peptide" evidence="5">
    <location>
        <begin position="1"/>
        <end position="23"/>
    </location>
</feature>
<feature type="compositionally biased region" description="Low complexity" evidence="3">
    <location>
        <begin position="515"/>
        <end position="529"/>
    </location>
</feature>
<feature type="region of interest" description="Disordered" evidence="3">
    <location>
        <begin position="618"/>
        <end position="637"/>
    </location>
</feature>
<feature type="chain" id="PRO_5012305073" description="L domain-like protein" evidence="5">
    <location>
        <begin position="24"/>
        <end position="924"/>
    </location>
</feature>
<evidence type="ECO:0000256" key="1">
    <source>
        <dbReference type="ARBA" id="ARBA00022614"/>
    </source>
</evidence>
<feature type="compositionally biased region" description="Polar residues" evidence="3">
    <location>
        <begin position="568"/>
        <end position="583"/>
    </location>
</feature>
<keyword evidence="4" id="KW-0472">Membrane</keyword>
<dbReference type="STRING" id="1754192.A0A1Y1WNL8"/>
<feature type="compositionally biased region" description="Polar residues" evidence="3">
    <location>
        <begin position="375"/>
        <end position="384"/>
    </location>
</feature>